<evidence type="ECO:0000313" key="2">
    <source>
        <dbReference type="Proteomes" id="UP000650533"/>
    </source>
</evidence>
<organism evidence="1 2">
    <name type="scientific">Rhizoctonia solani</name>
    <dbReference type="NCBI Taxonomy" id="456999"/>
    <lineage>
        <taxon>Eukaryota</taxon>
        <taxon>Fungi</taxon>
        <taxon>Dikarya</taxon>
        <taxon>Basidiomycota</taxon>
        <taxon>Agaricomycotina</taxon>
        <taxon>Agaricomycetes</taxon>
        <taxon>Cantharellales</taxon>
        <taxon>Ceratobasidiaceae</taxon>
        <taxon>Rhizoctonia</taxon>
    </lineage>
</organism>
<dbReference type="Proteomes" id="UP000650533">
    <property type="component" value="Chromosome 1"/>
</dbReference>
<dbReference type="KEGG" id="rsx:RhiXN_03631"/>
<sequence>MAPATCWIQLPNCLLPQKAVWETQCPVMRPNHANVPPADQTMLPDPVFANVVLVLPEKELQHQVKLSLDQDKSLEEVLQFLQNKSKALPSIKCAFKDYQMEARLLFYQGRTVVPVMEQDKVVKNSKANMM</sequence>
<proteinExistence type="predicted"/>
<accession>A0A8H8NND8</accession>
<dbReference type="GeneID" id="67025911"/>
<name>A0A8H8NND8_9AGAM</name>
<dbReference type="RefSeq" id="XP_043175867.1">
    <property type="nucleotide sequence ID" value="XM_043323448.1"/>
</dbReference>
<protein>
    <submittedName>
        <fullName evidence="1">Retrotransposable element Tf2 protein</fullName>
    </submittedName>
</protein>
<gene>
    <name evidence="1" type="ORF">RhiXN_03631</name>
</gene>
<evidence type="ECO:0000313" key="1">
    <source>
        <dbReference type="EMBL" id="QRW15630.1"/>
    </source>
</evidence>
<reference evidence="1" key="1">
    <citation type="submission" date="2020-05" db="EMBL/GenBank/DDBJ databases">
        <title>Evolutionary and genomic comparisons of hybrid uninucleate and nonhybrid Rhizoctonia fungi.</title>
        <authorList>
            <person name="Li C."/>
            <person name="Chen X."/>
        </authorList>
    </citation>
    <scope>NUCLEOTIDE SEQUENCE</scope>
    <source>
        <strain evidence="1">AG-1 IA</strain>
    </source>
</reference>
<dbReference type="EMBL" id="CP059658">
    <property type="protein sequence ID" value="QRW15630.1"/>
    <property type="molecule type" value="Genomic_DNA"/>
</dbReference>
<dbReference type="AlphaFoldDB" id="A0A8H8NND8"/>